<dbReference type="PANTHER" id="PTHR11360:SF306">
    <property type="entry name" value="RE01051P"/>
    <property type="match status" value="1"/>
</dbReference>
<dbReference type="Pfam" id="PF07690">
    <property type="entry name" value="MFS_1"/>
    <property type="match status" value="1"/>
</dbReference>
<feature type="transmembrane region" description="Helical" evidence="2">
    <location>
        <begin position="20"/>
        <end position="38"/>
    </location>
</feature>
<evidence type="ECO:0000259" key="3">
    <source>
        <dbReference type="PROSITE" id="PS50850"/>
    </source>
</evidence>
<accession>A0A5K3F293</accession>
<dbReference type="Gene3D" id="1.20.1250.20">
    <property type="entry name" value="MFS general substrate transporter like domains"/>
    <property type="match status" value="2"/>
</dbReference>
<feature type="transmembrane region" description="Helical" evidence="2">
    <location>
        <begin position="374"/>
        <end position="393"/>
    </location>
</feature>
<sequence>MRKECKNPIDTNDKGHQDKGWAWVVVFGAFLIHFLTAGCEKSFSLWYIEVLEVFSTNSATAASLGGICAAVRLILAPVSVMLCDKFTIQIVVILGGVISSIGLLISSMTSSPTVLFIGFGLIYGFGLTLVFTPALVVCTVYFEKRRATALSLSLTGAGFGAFVVPQVVAQLLYRYGYRGAMLIMSAFVLHYCISGAVFFTPISDRRRKQNSQKEDLSSTVTTSCFNKLKSKLLFIELFRDPWFALFILSFVFNMMGSGPVTTLIIHYSEEYGIELSTSLFLFAIEGGVQVLARSLSGLLFDLKTVKKVRGIVWCADIIASGTIVCFFALAKTFAGLAILMSFRGLFLAIYISHQTLMTCDMCNKPKDSGLLPHAIGMTQLSKGFGILLGAMFSGMIRDTTHDYRFAFMFLGFAQMLGAVIALQAILYRKHNCFRHHCDEADSEVRRSREALLSKSRHLPASYVGILNDKDVEEIEVENEALEEEDLLPQAQLSTKA</sequence>
<feature type="transmembrane region" description="Helical" evidence="2">
    <location>
        <begin position="114"/>
        <end position="142"/>
    </location>
</feature>
<comment type="subcellular location">
    <subcellularLocation>
        <location evidence="1">Membrane</location>
        <topology evidence="1">Multi-pass membrane protein</topology>
    </subcellularLocation>
</comment>
<dbReference type="AlphaFoldDB" id="A0A5K3F293"/>
<proteinExistence type="predicted"/>
<dbReference type="PROSITE" id="PS50850">
    <property type="entry name" value="MFS"/>
    <property type="match status" value="1"/>
</dbReference>
<evidence type="ECO:0000256" key="2">
    <source>
        <dbReference type="SAM" id="Phobius"/>
    </source>
</evidence>
<dbReference type="GO" id="GO:0008028">
    <property type="term" value="F:monocarboxylic acid transmembrane transporter activity"/>
    <property type="evidence" value="ECO:0007669"/>
    <property type="project" value="TreeGrafter"/>
</dbReference>
<dbReference type="CDD" id="cd17352">
    <property type="entry name" value="MFS_MCT_SLC16"/>
    <property type="match status" value="1"/>
</dbReference>
<protein>
    <submittedName>
        <fullName evidence="4">MFS domain-containing protein</fullName>
    </submittedName>
</protein>
<feature type="transmembrane region" description="Helical" evidence="2">
    <location>
        <begin position="242"/>
        <end position="267"/>
    </location>
</feature>
<dbReference type="InterPro" id="IPR011701">
    <property type="entry name" value="MFS"/>
</dbReference>
<dbReference type="InterPro" id="IPR020846">
    <property type="entry name" value="MFS_dom"/>
</dbReference>
<dbReference type="GO" id="GO:0016020">
    <property type="term" value="C:membrane"/>
    <property type="evidence" value="ECO:0007669"/>
    <property type="project" value="UniProtKB-SubCell"/>
</dbReference>
<keyword evidence="2" id="KW-1133">Transmembrane helix</keyword>
<dbReference type="WBParaSite" id="MCU_004868-RB">
    <property type="protein sequence ID" value="MCU_004868-RB"/>
    <property type="gene ID" value="MCU_004868"/>
</dbReference>
<feature type="transmembrane region" description="Helical" evidence="2">
    <location>
        <begin position="405"/>
        <end position="426"/>
    </location>
</feature>
<evidence type="ECO:0000313" key="4">
    <source>
        <dbReference type="WBParaSite" id="MCU_004868-RB"/>
    </source>
</evidence>
<name>A0A5K3F293_MESCO</name>
<feature type="transmembrane region" description="Helical" evidence="2">
    <location>
        <begin position="179"/>
        <end position="199"/>
    </location>
</feature>
<feature type="transmembrane region" description="Helical" evidence="2">
    <location>
        <begin position="279"/>
        <end position="299"/>
    </location>
</feature>
<evidence type="ECO:0000256" key="1">
    <source>
        <dbReference type="ARBA" id="ARBA00004141"/>
    </source>
</evidence>
<organism evidence="4">
    <name type="scientific">Mesocestoides corti</name>
    <name type="common">Flatworm</name>
    <dbReference type="NCBI Taxonomy" id="53468"/>
    <lineage>
        <taxon>Eukaryota</taxon>
        <taxon>Metazoa</taxon>
        <taxon>Spiralia</taxon>
        <taxon>Lophotrochozoa</taxon>
        <taxon>Platyhelminthes</taxon>
        <taxon>Cestoda</taxon>
        <taxon>Eucestoda</taxon>
        <taxon>Cyclophyllidea</taxon>
        <taxon>Mesocestoididae</taxon>
        <taxon>Mesocestoides</taxon>
    </lineage>
</organism>
<dbReference type="InterPro" id="IPR036259">
    <property type="entry name" value="MFS_trans_sf"/>
</dbReference>
<keyword evidence="2" id="KW-0812">Transmembrane</keyword>
<feature type="transmembrane region" description="Helical" evidence="2">
    <location>
        <begin position="149"/>
        <end position="173"/>
    </location>
</feature>
<feature type="transmembrane region" description="Helical" evidence="2">
    <location>
        <begin position="87"/>
        <end position="108"/>
    </location>
</feature>
<dbReference type="SUPFAM" id="SSF103473">
    <property type="entry name" value="MFS general substrate transporter"/>
    <property type="match status" value="1"/>
</dbReference>
<feature type="transmembrane region" description="Helical" evidence="2">
    <location>
        <begin position="58"/>
        <end position="75"/>
    </location>
</feature>
<dbReference type="InterPro" id="IPR050327">
    <property type="entry name" value="Proton-linked_MCT"/>
</dbReference>
<feature type="transmembrane region" description="Helical" evidence="2">
    <location>
        <begin position="311"/>
        <end position="330"/>
    </location>
</feature>
<feature type="domain" description="Major facilitator superfamily (MFS) profile" evidence="3">
    <location>
        <begin position="21"/>
        <end position="429"/>
    </location>
</feature>
<reference evidence="4" key="1">
    <citation type="submission" date="2019-11" db="UniProtKB">
        <authorList>
            <consortium name="WormBaseParasite"/>
        </authorList>
    </citation>
    <scope>IDENTIFICATION</scope>
</reference>
<keyword evidence="2" id="KW-0472">Membrane</keyword>
<dbReference type="PANTHER" id="PTHR11360">
    <property type="entry name" value="MONOCARBOXYLATE TRANSPORTER"/>
    <property type="match status" value="1"/>
</dbReference>